<keyword evidence="1" id="KW-0472">Membrane</keyword>
<name>A0ABX4IIM1_9ENTR</name>
<keyword evidence="1" id="KW-1133">Transmembrane helix</keyword>
<sequence>MNTSMYALTRSERACLLFAVAFLASATLYGLFAYRVVRAMRGDVIVTVLRDCPVLVLVSLSVGFISTGVGHYAIRQCFRGEAFREEKR</sequence>
<gene>
    <name evidence="2" type="ORF">BK796_21975</name>
</gene>
<evidence type="ECO:0000256" key="1">
    <source>
        <dbReference type="SAM" id="Phobius"/>
    </source>
</evidence>
<protein>
    <submittedName>
        <fullName evidence="2">Uncharacterized protein</fullName>
    </submittedName>
</protein>
<keyword evidence="1" id="KW-0812">Transmembrane</keyword>
<accession>A0ABX4IIM1</accession>
<evidence type="ECO:0000313" key="3">
    <source>
        <dbReference type="Proteomes" id="UP000219642"/>
    </source>
</evidence>
<keyword evidence="3" id="KW-1185">Reference proteome</keyword>
<feature type="transmembrane region" description="Helical" evidence="1">
    <location>
        <begin position="54"/>
        <end position="74"/>
    </location>
</feature>
<dbReference type="Proteomes" id="UP000219642">
    <property type="component" value="Unassembled WGS sequence"/>
</dbReference>
<dbReference type="EMBL" id="NITV01000016">
    <property type="protein sequence ID" value="PDO82754.1"/>
    <property type="molecule type" value="Genomic_DNA"/>
</dbReference>
<comment type="caution">
    <text evidence="2">The sequence shown here is derived from an EMBL/GenBank/DDBJ whole genome shotgun (WGS) entry which is preliminary data.</text>
</comment>
<organism evidence="2 3">
    <name type="scientific">Kosakonia pseudosacchari</name>
    <dbReference type="NCBI Taxonomy" id="1646340"/>
    <lineage>
        <taxon>Bacteria</taxon>
        <taxon>Pseudomonadati</taxon>
        <taxon>Pseudomonadota</taxon>
        <taxon>Gammaproteobacteria</taxon>
        <taxon>Enterobacterales</taxon>
        <taxon>Enterobacteriaceae</taxon>
        <taxon>Kosakonia</taxon>
    </lineage>
</organism>
<evidence type="ECO:0000313" key="2">
    <source>
        <dbReference type="EMBL" id="PDO82754.1"/>
    </source>
</evidence>
<proteinExistence type="predicted"/>
<reference evidence="2 3" key="1">
    <citation type="submission" date="2017-06" db="EMBL/GenBank/DDBJ databases">
        <title>Draft genome sequence of nitrogen-fixing Kosakonia pseudosacchari strain NN143 isolated from sugarcane roots.</title>
        <authorList>
            <person name="Li Y."/>
            <person name="Li S."/>
            <person name="Lin L."/>
            <person name="Wu X."/>
            <person name="Yang L."/>
            <person name="Li Y."/>
            <person name="An Q."/>
        </authorList>
    </citation>
    <scope>NUCLEOTIDE SEQUENCE [LARGE SCALE GENOMIC DNA]</scope>
    <source>
        <strain evidence="2 3">NN143</strain>
    </source>
</reference>
<dbReference type="RefSeq" id="WP_097402004.1">
    <property type="nucleotide sequence ID" value="NZ_NITV01000016.1"/>
</dbReference>